<dbReference type="EMBL" id="SSTD01018169">
    <property type="protein sequence ID" value="TYJ98222.1"/>
    <property type="molecule type" value="Genomic_DNA"/>
</dbReference>
<dbReference type="Proteomes" id="UP000321393">
    <property type="component" value="Unassembled WGS sequence"/>
</dbReference>
<dbReference type="Proteomes" id="UP000321947">
    <property type="component" value="Unassembled WGS sequence"/>
</dbReference>
<accession>A0A5D3BEQ4</accession>
<protein>
    <recommendedName>
        <fullName evidence="5">Retrotransposon gag domain-containing protein</fullName>
    </recommendedName>
</protein>
<name>A0A5D3BEQ4_CUCMM</name>
<evidence type="ECO:0000313" key="4">
    <source>
        <dbReference type="Proteomes" id="UP000321947"/>
    </source>
</evidence>
<organism evidence="2 4">
    <name type="scientific">Cucumis melo var. makuwa</name>
    <name type="common">Oriental melon</name>
    <dbReference type="NCBI Taxonomy" id="1194695"/>
    <lineage>
        <taxon>Eukaryota</taxon>
        <taxon>Viridiplantae</taxon>
        <taxon>Streptophyta</taxon>
        <taxon>Embryophyta</taxon>
        <taxon>Tracheophyta</taxon>
        <taxon>Spermatophyta</taxon>
        <taxon>Magnoliopsida</taxon>
        <taxon>eudicotyledons</taxon>
        <taxon>Gunneridae</taxon>
        <taxon>Pentapetalae</taxon>
        <taxon>rosids</taxon>
        <taxon>fabids</taxon>
        <taxon>Cucurbitales</taxon>
        <taxon>Cucurbitaceae</taxon>
        <taxon>Benincaseae</taxon>
        <taxon>Cucumis</taxon>
    </lineage>
</organism>
<evidence type="ECO:0000313" key="3">
    <source>
        <dbReference type="Proteomes" id="UP000321393"/>
    </source>
</evidence>
<sequence length="321" mass="36078">MLYLVEVSDSIRYLESRLEEISEKVDTIDAVAGRVKGLLIQEFSSGFVAHMEERVNELDNSQKTLLEMINDMSKDFLATLDVVKNEVADVNTRLNLTMRVIANQALVGGAIPVSKYFKATNTVTEEANVTLAMRHLSEDAKLWWRSRYIDIQEGRCTIDTWDALKKELRSQFFFENVEILNRRKLCELKHTDQAKGEVDQIEGCEKPRIEALKYLSSLQKKARERSVLAKKGLFTGNGVPLEHHVISMPSAKCLVITGSFSTVVQADICQPNGFKMISIMQLDKSSAQEEPPSVAILLGALRKLGETIPKDTLCIPEKCRG</sequence>
<dbReference type="EMBL" id="SSTE01011875">
    <property type="protein sequence ID" value="KAA0050187.1"/>
    <property type="molecule type" value="Genomic_DNA"/>
</dbReference>
<proteinExistence type="predicted"/>
<evidence type="ECO:0000313" key="2">
    <source>
        <dbReference type="EMBL" id="TYJ98222.1"/>
    </source>
</evidence>
<evidence type="ECO:0008006" key="5">
    <source>
        <dbReference type="Google" id="ProtNLM"/>
    </source>
</evidence>
<reference evidence="3 4" key="1">
    <citation type="submission" date="2019-08" db="EMBL/GenBank/DDBJ databases">
        <title>Draft genome sequences of two oriental melons (Cucumis melo L. var makuwa).</title>
        <authorList>
            <person name="Kwon S.-Y."/>
        </authorList>
    </citation>
    <scope>NUCLEOTIDE SEQUENCE [LARGE SCALE GENOMIC DNA]</scope>
    <source>
        <strain evidence="4">cv. Chang Bougi</strain>
        <strain evidence="3">cv. SW 3</strain>
        <tissue evidence="2">Leaf</tissue>
    </source>
</reference>
<dbReference type="AlphaFoldDB" id="A0A5D3BEQ4"/>
<gene>
    <name evidence="2" type="ORF">E5676_scaffold180G001240</name>
    <name evidence="1" type="ORF">E6C27_scaffold355G00120</name>
</gene>
<comment type="caution">
    <text evidence="2">The sequence shown here is derived from an EMBL/GenBank/DDBJ whole genome shotgun (WGS) entry which is preliminary data.</text>
</comment>
<evidence type="ECO:0000313" key="1">
    <source>
        <dbReference type="EMBL" id="KAA0050187.1"/>
    </source>
</evidence>